<dbReference type="SUPFAM" id="SSF48498">
    <property type="entry name" value="Tetracyclin repressor-like, C-terminal domain"/>
    <property type="match status" value="1"/>
</dbReference>
<feature type="compositionally biased region" description="Low complexity" evidence="6">
    <location>
        <begin position="82"/>
        <end position="93"/>
    </location>
</feature>
<dbReference type="InterPro" id="IPR050109">
    <property type="entry name" value="HTH-type_TetR-like_transc_reg"/>
</dbReference>
<feature type="compositionally biased region" description="Basic and acidic residues" evidence="6">
    <location>
        <begin position="313"/>
        <end position="322"/>
    </location>
</feature>
<keyword evidence="10" id="KW-1185">Reference proteome</keyword>
<dbReference type="EMBL" id="JAQFWP010000001">
    <property type="protein sequence ID" value="MDA2803042.1"/>
    <property type="molecule type" value="Genomic_DNA"/>
</dbReference>
<evidence type="ECO:0000256" key="6">
    <source>
        <dbReference type="SAM" id="MobiDB-lite"/>
    </source>
</evidence>
<dbReference type="CDD" id="cd00093">
    <property type="entry name" value="HTH_XRE"/>
    <property type="match status" value="1"/>
</dbReference>
<dbReference type="InterPro" id="IPR001387">
    <property type="entry name" value="Cro/C1-type_HTH"/>
</dbReference>
<protein>
    <submittedName>
        <fullName evidence="9">TetR family transcriptional regulator C-terminal domain-containing protein</fullName>
    </submittedName>
</protein>
<evidence type="ECO:0000256" key="1">
    <source>
        <dbReference type="ARBA" id="ARBA00022491"/>
    </source>
</evidence>
<comment type="caution">
    <text evidence="9">The sequence shown here is derived from an EMBL/GenBank/DDBJ whole genome shotgun (WGS) entry which is preliminary data.</text>
</comment>
<feature type="region of interest" description="Disordered" evidence="6">
    <location>
        <begin position="82"/>
        <end position="102"/>
    </location>
</feature>
<evidence type="ECO:0000256" key="4">
    <source>
        <dbReference type="ARBA" id="ARBA00023163"/>
    </source>
</evidence>
<dbReference type="InterPro" id="IPR009057">
    <property type="entry name" value="Homeodomain-like_sf"/>
</dbReference>
<dbReference type="PROSITE" id="PS50943">
    <property type="entry name" value="HTH_CROC1"/>
    <property type="match status" value="1"/>
</dbReference>
<reference evidence="9" key="1">
    <citation type="submission" date="2023-01" db="EMBL/GenBank/DDBJ databases">
        <title>Draft genome sequence of Nocardiopsis sp. LSu2-4 isolated from halophytes.</title>
        <authorList>
            <person name="Duangmal K."/>
            <person name="Chantavorakit T."/>
        </authorList>
    </citation>
    <scope>NUCLEOTIDE SEQUENCE</scope>
    <source>
        <strain evidence="9">LSu2-4</strain>
    </source>
</reference>
<dbReference type="Gene3D" id="1.10.260.40">
    <property type="entry name" value="lambda repressor-like DNA-binding domains"/>
    <property type="match status" value="1"/>
</dbReference>
<dbReference type="SMART" id="SM00530">
    <property type="entry name" value="HTH_XRE"/>
    <property type="match status" value="1"/>
</dbReference>
<dbReference type="PROSITE" id="PS50977">
    <property type="entry name" value="HTH_TETR_2"/>
    <property type="match status" value="1"/>
</dbReference>
<feature type="region of interest" description="Disordered" evidence="6">
    <location>
        <begin position="289"/>
        <end position="322"/>
    </location>
</feature>
<dbReference type="PANTHER" id="PTHR30055:SF238">
    <property type="entry name" value="MYCOFACTOCIN BIOSYNTHESIS TRANSCRIPTIONAL REGULATOR MFTR-RELATED"/>
    <property type="match status" value="1"/>
</dbReference>
<feature type="DNA-binding region" description="H-T-H motif" evidence="5">
    <location>
        <begin position="122"/>
        <end position="141"/>
    </location>
</feature>
<dbReference type="Gene3D" id="1.10.357.10">
    <property type="entry name" value="Tetracycline Repressor, domain 2"/>
    <property type="match status" value="1"/>
</dbReference>
<evidence type="ECO:0000259" key="7">
    <source>
        <dbReference type="PROSITE" id="PS50943"/>
    </source>
</evidence>
<dbReference type="Pfam" id="PF00440">
    <property type="entry name" value="TetR_N"/>
    <property type="match status" value="1"/>
</dbReference>
<dbReference type="SUPFAM" id="SSF46689">
    <property type="entry name" value="Homeodomain-like"/>
    <property type="match status" value="1"/>
</dbReference>
<evidence type="ECO:0000256" key="5">
    <source>
        <dbReference type="PROSITE-ProRule" id="PRU00335"/>
    </source>
</evidence>
<gene>
    <name evidence="9" type="ORF">O4U47_00840</name>
</gene>
<proteinExistence type="predicted"/>
<dbReference type="SUPFAM" id="SSF47413">
    <property type="entry name" value="lambda repressor-like DNA-binding domains"/>
    <property type="match status" value="1"/>
</dbReference>
<keyword evidence="1" id="KW-0678">Repressor</keyword>
<dbReference type="InterPro" id="IPR039538">
    <property type="entry name" value="BetI_C"/>
</dbReference>
<keyword evidence="2" id="KW-0805">Transcription regulation</keyword>
<dbReference type="RefSeq" id="WP_270675300.1">
    <property type="nucleotide sequence ID" value="NZ_JAQFWP010000001.1"/>
</dbReference>
<feature type="domain" description="HTH tetR-type" evidence="8">
    <location>
        <begin position="99"/>
        <end position="159"/>
    </location>
</feature>
<dbReference type="PRINTS" id="PR00455">
    <property type="entry name" value="HTHTETR"/>
</dbReference>
<keyword evidence="4" id="KW-0804">Transcription</keyword>
<evidence type="ECO:0000313" key="9">
    <source>
        <dbReference type="EMBL" id="MDA2803042.1"/>
    </source>
</evidence>
<dbReference type="InterPro" id="IPR010982">
    <property type="entry name" value="Lambda_DNA-bd_dom_sf"/>
</dbReference>
<dbReference type="PANTHER" id="PTHR30055">
    <property type="entry name" value="HTH-TYPE TRANSCRIPTIONAL REGULATOR RUTR"/>
    <property type="match status" value="1"/>
</dbReference>
<organism evidence="9 10">
    <name type="scientific">Nocardiopsis suaedae</name>
    <dbReference type="NCBI Taxonomy" id="3018444"/>
    <lineage>
        <taxon>Bacteria</taxon>
        <taxon>Bacillati</taxon>
        <taxon>Actinomycetota</taxon>
        <taxon>Actinomycetes</taxon>
        <taxon>Streptosporangiales</taxon>
        <taxon>Nocardiopsidaceae</taxon>
        <taxon>Nocardiopsis</taxon>
    </lineage>
</organism>
<evidence type="ECO:0000256" key="2">
    <source>
        <dbReference type="ARBA" id="ARBA00023015"/>
    </source>
</evidence>
<evidence type="ECO:0000259" key="8">
    <source>
        <dbReference type="PROSITE" id="PS50977"/>
    </source>
</evidence>
<keyword evidence="3 5" id="KW-0238">DNA-binding</keyword>
<evidence type="ECO:0000256" key="3">
    <source>
        <dbReference type="ARBA" id="ARBA00023125"/>
    </source>
</evidence>
<accession>A0ABT4TEE0</accession>
<feature type="compositionally biased region" description="Pro residues" evidence="6">
    <location>
        <begin position="299"/>
        <end position="308"/>
    </location>
</feature>
<feature type="compositionally biased region" description="Low complexity" evidence="6">
    <location>
        <begin position="289"/>
        <end position="298"/>
    </location>
</feature>
<dbReference type="Proteomes" id="UP001165685">
    <property type="component" value="Unassembled WGS sequence"/>
</dbReference>
<dbReference type="InterPro" id="IPR001647">
    <property type="entry name" value="HTH_TetR"/>
</dbReference>
<sequence>MEGLRHRVRDVIRRSGRPQREFAAVMGLEASKLSKSLSGTRRFTAEELIRIADTAGVTVNWLLHGEDAADGVVAAAPRVAVATEPPPDAGQDGRAAREQGRRRQITDAAWRLIAERGYHSVRTADIAAECGVSSAAIHYHFPTLRELLDETLRSSVKQAFDRQVAVLHGIEDARERLHRLIELQLPSPGHLAREWSIWMQVWTESALDPAMRELHAESYQRWHDTIARTLRDGAASGAFRADLDAEAVTVRLTALIDGLGIQVLTGRPGRTVEGMRTALHAFVTTQIEPPAGGAAAPDTPAPHAPGPGAPATEHPHTSEETP</sequence>
<dbReference type="Pfam" id="PF13977">
    <property type="entry name" value="TetR_C_6"/>
    <property type="match status" value="1"/>
</dbReference>
<dbReference type="InterPro" id="IPR036271">
    <property type="entry name" value="Tet_transcr_reg_TetR-rel_C_sf"/>
</dbReference>
<evidence type="ECO:0000313" key="10">
    <source>
        <dbReference type="Proteomes" id="UP001165685"/>
    </source>
</evidence>
<feature type="domain" description="HTH cro/C1-type" evidence="7">
    <location>
        <begin position="19"/>
        <end position="62"/>
    </location>
</feature>
<name>A0ABT4TEE0_9ACTN</name>